<evidence type="ECO:0000256" key="3">
    <source>
        <dbReference type="ARBA" id="ARBA00022737"/>
    </source>
</evidence>
<keyword evidence="2" id="KW-0812">Transmembrane</keyword>
<keyword evidence="3" id="KW-0677">Repeat</keyword>
<protein>
    <submittedName>
        <fullName evidence="11">Uncharacterized protein</fullName>
    </submittedName>
</protein>
<dbReference type="PROSITE" id="PS50068">
    <property type="entry name" value="LDLRA_2"/>
    <property type="match status" value="3"/>
</dbReference>
<dbReference type="GO" id="GO:0042562">
    <property type="term" value="F:hormone binding"/>
    <property type="evidence" value="ECO:0007669"/>
    <property type="project" value="TreeGrafter"/>
</dbReference>
<comment type="subcellular location">
    <subcellularLocation>
        <location evidence="1">Membrane</location>
        <topology evidence="1">Single-pass membrane protein</topology>
    </subcellularLocation>
</comment>
<organism evidence="11 12">
    <name type="scientific">Petrolisthes manimaculis</name>
    <dbReference type="NCBI Taxonomy" id="1843537"/>
    <lineage>
        <taxon>Eukaryota</taxon>
        <taxon>Metazoa</taxon>
        <taxon>Ecdysozoa</taxon>
        <taxon>Arthropoda</taxon>
        <taxon>Crustacea</taxon>
        <taxon>Multicrustacea</taxon>
        <taxon>Malacostraca</taxon>
        <taxon>Eumalacostraca</taxon>
        <taxon>Eucarida</taxon>
        <taxon>Decapoda</taxon>
        <taxon>Pleocyemata</taxon>
        <taxon>Anomura</taxon>
        <taxon>Galatheoidea</taxon>
        <taxon>Porcellanidae</taxon>
        <taxon>Petrolisthes</taxon>
    </lineage>
</organism>
<dbReference type="SMART" id="SM00192">
    <property type="entry name" value="LDLa"/>
    <property type="match status" value="3"/>
</dbReference>
<accession>A0AAE1TTM4</accession>
<dbReference type="InterPro" id="IPR002172">
    <property type="entry name" value="LDrepeatLR_classA_rpt"/>
</dbReference>
<dbReference type="InterPro" id="IPR051221">
    <property type="entry name" value="LDLR-related"/>
</dbReference>
<keyword evidence="4" id="KW-1133">Transmembrane helix</keyword>
<reference evidence="11" key="1">
    <citation type="submission" date="2023-11" db="EMBL/GenBank/DDBJ databases">
        <title>Genome assemblies of two species of porcelain crab, Petrolisthes cinctipes and Petrolisthes manimaculis (Anomura: Porcellanidae).</title>
        <authorList>
            <person name="Angst P."/>
        </authorList>
    </citation>
    <scope>NUCLEOTIDE SEQUENCE</scope>
    <source>
        <strain evidence="11">PB745_02</strain>
        <tissue evidence="11">Gill</tissue>
    </source>
</reference>
<evidence type="ECO:0000256" key="2">
    <source>
        <dbReference type="ARBA" id="ARBA00022692"/>
    </source>
</evidence>
<feature type="disulfide bond" evidence="9">
    <location>
        <begin position="62"/>
        <end position="74"/>
    </location>
</feature>
<dbReference type="AlphaFoldDB" id="A0AAE1TTM4"/>
<dbReference type="GO" id="GO:0016324">
    <property type="term" value="C:apical plasma membrane"/>
    <property type="evidence" value="ECO:0007669"/>
    <property type="project" value="TreeGrafter"/>
</dbReference>
<evidence type="ECO:0000256" key="1">
    <source>
        <dbReference type="ARBA" id="ARBA00004167"/>
    </source>
</evidence>
<dbReference type="Gene3D" id="4.10.400.10">
    <property type="entry name" value="Low-density Lipoprotein Receptor"/>
    <property type="match status" value="3"/>
</dbReference>
<dbReference type="PANTHER" id="PTHR22722:SF14">
    <property type="entry name" value="MEGALIN, ISOFORM A"/>
    <property type="match status" value="1"/>
</dbReference>
<keyword evidence="12" id="KW-1185">Reference proteome</keyword>
<dbReference type="CDD" id="cd00112">
    <property type="entry name" value="LDLa"/>
    <property type="match status" value="3"/>
</dbReference>
<dbReference type="GO" id="GO:0006898">
    <property type="term" value="P:receptor-mediated endocytosis"/>
    <property type="evidence" value="ECO:0007669"/>
    <property type="project" value="TreeGrafter"/>
</dbReference>
<keyword evidence="5" id="KW-0472">Membrane</keyword>
<evidence type="ECO:0000256" key="7">
    <source>
        <dbReference type="ARBA" id="ARBA00023170"/>
    </source>
</evidence>
<evidence type="ECO:0000256" key="10">
    <source>
        <dbReference type="SAM" id="SignalP"/>
    </source>
</evidence>
<dbReference type="PRINTS" id="PR00261">
    <property type="entry name" value="LDLRECEPTOR"/>
</dbReference>
<comment type="caution">
    <text evidence="11">The sequence shown here is derived from an EMBL/GenBank/DDBJ whole genome shotgun (WGS) entry which is preliminary data.</text>
</comment>
<evidence type="ECO:0000256" key="6">
    <source>
        <dbReference type="ARBA" id="ARBA00023157"/>
    </source>
</evidence>
<dbReference type="SUPFAM" id="SSF57424">
    <property type="entry name" value="LDL receptor-like module"/>
    <property type="match status" value="3"/>
</dbReference>
<evidence type="ECO:0000313" key="11">
    <source>
        <dbReference type="EMBL" id="KAK4294800.1"/>
    </source>
</evidence>
<keyword evidence="10" id="KW-0732">Signal</keyword>
<dbReference type="Proteomes" id="UP001292094">
    <property type="component" value="Unassembled WGS sequence"/>
</dbReference>
<dbReference type="EMBL" id="JAWZYT010004198">
    <property type="protein sequence ID" value="KAK4294800.1"/>
    <property type="molecule type" value="Genomic_DNA"/>
</dbReference>
<evidence type="ECO:0000256" key="5">
    <source>
        <dbReference type="ARBA" id="ARBA00023136"/>
    </source>
</evidence>
<feature type="disulfide bond" evidence="9">
    <location>
        <begin position="106"/>
        <end position="124"/>
    </location>
</feature>
<gene>
    <name evidence="11" type="ORF">Pmani_032603</name>
</gene>
<evidence type="ECO:0000313" key="12">
    <source>
        <dbReference type="Proteomes" id="UP001292094"/>
    </source>
</evidence>
<feature type="chain" id="PRO_5042144765" evidence="10">
    <location>
        <begin position="20"/>
        <end position="166"/>
    </location>
</feature>
<dbReference type="InterPro" id="IPR036055">
    <property type="entry name" value="LDL_receptor-like_sf"/>
</dbReference>
<keyword evidence="8" id="KW-0325">Glycoprotein</keyword>
<comment type="caution">
    <text evidence="9">Lacks conserved residue(s) required for the propagation of feature annotation.</text>
</comment>
<feature type="disulfide bond" evidence="9">
    <location>
        <begin position="69"/>
        <end position="87"/>
    </location>
</feature>
<dbReference type="InterPro" id="IPR023415">
    <property type="entry name" value="LDLR_class-A_CS"/>
</dbReference>
<feature type="disulfide bond" evidence="9">
    <location>
        <begin position="118"/>
        <end position="133"/>
    </location>
</feature>
<proteinExistence type="predicted"/>
<keyword evidence="7" id="KW-0675">Receptor</keyword>
<dbReference type="PROSITE" id="PS51257">
    <property type="entry name" value="PROKAR_LIPOPROTEIN"/>
    <property type="match status" value="1"/>
</dbReference>
<dbReference type="PANTHER" id="PTHR22722">
    <property type="entry name" value="LOW-DENSITY LIPOPROTEIN RECEPTOR-RELATED PROTEIN 2-RELATED"/>
    <property type="match status" value="1"/>
</dbReference>
<feature type="disulfide bond" evidence="9">
    <location>
        <begin position="40"/>
        <end position="55"/>
    </location>
</feature>
<evidence type="ECO:0000256" key="8">
    <source>
        <dbReference type="ARBA" id="ARBA00023180"/>
    </source>
</evidence>
<evidence type="ECO:0000256" key="9">
    <source>
        <dbReference type="PROSITE-ProRule" id="PRU00124"/>
    </source>
</evidence>
<feature type="disulfide bond" evidence="9">
    <location>
        <begin position="28"/>
        <end position="46"/>
    </location>
</feature>
<dbReference type="PROSITE" id="PS01209">
    <property type="entry name" value="LDLRA_1"/>
    <property type="match status" value="2"/>
</dbReference>
<evidence type="ECO:0000256" key="4">
    <source>
        <dbReference type="ARBA" id="ARBA00022989"/>
    </source>
</evidence>
<sequence>MMYKLLSVLLLLGVTVAQAQLSCTGFACTDGSCIPSRWVCDSEADCVTGEDEADCATAPSECAGDQYRCDEGTCINEVFHCDGITDCPSVGDDELLCSECTEGFHCNEDTCIPEFYICDEWEDCKHGEDEIPCATAASPATSSSLNHPNKTKAQTKFLLKLKNLRK</sequence>
<dbReference type="GO" id="GO:0043235">
    <property type="term" value="C:receptor complex"/>
    <property type="evidence" value="ECO:0007669"/>
    <property type="project" value="TreeGrafter"/>
</dbReference>
<dbReference type="Pfam" id="PF00057">
    <property type="entry name" value="Ldl_recept_a"/>
    <property type="match status" value="1"/>
</dbReference>
<keyword evidence="6 9" id="KW-1015">Disulfide bond</keyword>
<name>A0AAE1TTM4_9EUCA</name>
<feature type="signal peptide" evidence="10">
    <location>
        <begin position="1"/>
        <end position="19"/>
    </location>
</feature>